<gene>
    <name evidence="2" type="ORF">PCOR1329_LOCUS52213</name>
</gene>
<dbReference type="InterPro" id="IPR006342">
    <property type="entry name" value="FkbM_mtfrase"/>
</dbReference>
<dbReference type="EMBL" id="CAUYUJ010016349">
    <property type="protein sequence ID" value="CAK0864286.1"/>
    <property type="molecule type" value="Genomic_DNA"/>
</dbReference>
<proteinExistence type="predicted"/>
<organism evidence="2 3">
    <name type="scientific">Prorocentrum cordatum</name>
    <dbReference type="NCBI Taxonomy" id="2364126"/>
    <lineage>
        <taxon>Eukaryota</taxon>
        <taxon>Sar</taxon>
        <taxon>Alveolata</taxon>
        <taxon>Dinophyceae</taxon>
        <taxon>Prorocentrales</taxon>
        <taxon>Prorocentraceae</taxon>
        <taxon>Prorocentrum</taxon>
    </lineage>
</organism>
<evidence type="ECO:0000313" key="2">
    <source>
        <dbReference type="EMBL" id="CAK0864286.1"/>
    </source>
</evidence>
<protein>
    <recommendedName>
        <fullName evidence="1">Methyltransferase FkbM domain-containing protein</fullName>
    </recommendedName>
</protein>
<sequence>DSFEAPCAPLHELLLAALPAALGLQGGLPERPRIDLLSVDAEGAEIEIFRDFPFDSWDVRVVVVETSRRTTMALDSLLLPRGFLKVAVLGKDAVYVSQALAPALRPEGPALPARIAWNEPGSDEDDTTEYMRFQRFFGVDGDLDDEDQRVGDQRLHNESELERQRERFDARKAADAERLVEAARGAAVGGVLSEGERAALEEPWVQSALRDPEVKAALALLTASDLGTAAQLVQNSAGLRGKLLDLIRAGVVRAPELGLDAAAG</sequence>
<keyword evidence="3" id="KW-1185">Reference proteome</keyword>
<accession>A0ABN9UYH6</accession>
<comment type="caution">
    <text evidence="2">The sequence shown here is derived from an EMBL/GenBank/DDBJ whole genome shotgun (WGS) entry which is preliminary data.</text>
</comment>
<dbReference type="Pfam" id="PF05050">
    <property type="entry name" value="Methyltransf_21"/>
    <property type="match status" value="1"/>
</dbReference>
<evidence type="ECO:0000259" key="1">
    <source>
        <dbReference type="Pfam" id="PF05050"/>
    </source>
</evidence>
<evidence type="ECO:0000313" key="3">
    <source>
        <dbReference type="Proteomes" id="UP001189429"/>
    </source>
</evidence>
<reference evidence="2" key="1">
    <citation type="submission" date="2023-10" db="EMBL/GenBank/DDBJ databases">
        <authorList>
            <person name="Chen Y."/>
            <person name="Shah S."/>
            <person name="Dougan E. K."/>
            <person name="Thang M."/>
            <person name="Chan C."/>
        </authorList>
    </citation>
    <scope>NUCLEOTIDE SEQUENCE [LARGE SCALE GENOMIC DNA]</scope>
</reference>
<feature type="domain" description="Methyltransferase FkbM" evidence="1">
    <location>
        <begin position="31"/>
        <end position="69"/>
    </location>
</feature>
<name>A0ABN9UYH6_9DINO</name>
<feature type="non-terminal residue" evidence="2">
    <location>
        <position position="1"/>
    </location>
</feature>
<dbReference type="Proteomes" id="UP001189429">
    <property type="component" value="Unassembled WGS sequence"/>
</dbReference>